<dbReference type="AlphaFoldDB" id="A0A1Q4NZ16"/>
<gene>
    <name evidence="1" type="ORF">BHU62_14395</name>
</gene>
<dbReference type="Proteomes" id="UP000185770">
    <property type="component" value="Unassembled WGS sequence"/>
</dbReference>
<accession>A0A1Q4NZ16</accession>
<dbReference type="EMBL" id="MJAO01000013">
    <property type="protein sequence ID" value="OKB66120.1"/>
    <property type="molecule type" value="Genomic_DNA"/>
</dbReference>
<dbReference type="RefSeq" id="WP_073532660.1">
    <property type="nucleotide sequence ID" value="NZ_MJAO01000013.1"/>
</dbReference>
<comment type="caution">
    <text evidence="1">The sequence shown here is derived from an EMBL/GenBank/DDBJ whole genome shotgun (WGS) entry which is preliminary data.</text>
</comment>
<evidence type="ECO:0000313" key="1">
    <source>
        <dbReference type="EMBL" id="OKB66120.1"/>
    </source>
</evidence>
<dbReference type="OrthoDB" id="6713157at2"/>
<sequence>MVDSSRLNIRTSDIRACRFFFKYIQNNIPQSRHLVFDDNNPDTPLSCRIINDALEIYLPDSQTRQTFIRGMELALSTTILADKNFVWLESDTRATFWMWGRLCLDEKCNQSINKELSNNVYTFWYRDFKLPDTPSSHHERFTYIVAFIDYLCMNTANTPAIRCWLTANLNLWRKHAINLNRLKWLNPDDSDNCIWAYRSLKKYQQDYHTEESNPLNPVTLPSPVNSEEAFHTFYALLDLWEIGNDTQTKAIAKLNKAFYQKTFRQKQAARKGREELSDEHVKHLAFLVNYYRSDKISVIEMLIDDRVRGINAKIEAKQIRQRYP</sequence>
<evidence type="ECO:0000313" key="2">
    <source>
        <dbReference type="Proteomes" id="UP000185770"/>
    </source>
</evidence>
<proteinExistence type="predicted"/>
<organism evidence="1 2">
    <name type="scientific">Serratia marcescens</name>
    <dbReference type="NCBI Taxonomy" id="615"/>
    <lineage>
        <taxon>Bacteria</taxon>
        <taxon>Pseudomonadati</taxon>
        <taxon>Pseudomonadota</taxon>
        <taxon>Gammaproteobacteria</taxon>
        <taxon>Enterobacterales</taxon>
        <taxon>Yersiniaceae</taxon>
        <taxon>Serratia</taxon>
    </lineage>
</organism>
<name>A0A1Q4NZ16_SERMA</name>
<protein>
    <submittedName>
        <fullName evidence="1">Uncharacterized protein</fullName>
    </submittedName>
</protein>
<reference evidence="1 2" key="1">
    <citation type="submission" date="2016-09" db="EMBL/GenBank/DDBJ databases">
        <title>Serratia marcescens MSU-97 and epiphytic antimycotic-producing bacteria.</title>
        <authorList>
            <person name="Matilla M.A."/>
        </authorList>
    </citation>
    <scope>NUCLEOTIDE SEQUENCE [LARGE SCALE GENOMIC DNA]</scope>
    <source>
        <strain evidence="1 2">MSU-97</strain>
    </source>
</reference>